<dbReference type="AlphaFoldDB" id="A0A0K1ZG38"/>
<evidence type="ECO:0000259" key="8">
    <source>
        <dbReference type="PROSITE" id="PS52029"/>
    </source>
</evidence>
<gene>
    <name evidence="10" type="ORF">PSS4_v1_1170008</name>
    <name evidence="9" type="ORF">RSP824_16750</name>
</gene>
<reference evidence="11" key="3">
    <citation type="submission" date="2018-01" db="EMBL/GenBank/DDBJ databases">
        <title>Raltonia solanacearum P824 infects blueberry.</title>
        <authorList>
            <person name="Bocsanczy A.M."/>
            <person name="Norman D.J."/>
        </authorList>
    </citation>
    <scope>NUCLEOTIDE SEQUENCE [LARGE SCALE GENOMIC DNA]</scope>
    <source>
        <strain evidence="11">P824</strain>
    </source>
</reference>
<evidence type="ECO:0000256" key="6">
    <source>
        <dbReference type="ARBA" id="ARBA00023316"/>
    </source>
</evidence>
<sequence>MPTPTKKPSTKSRPKAPRTLKTIKVNLTSQIVEAFDSNNRVFRFECVSGDRDHPTDRGIFRVLWKAESHRSRAYDVQMDYALFFTNDGKALHQYHGVAPLALIRAARGNISEWFGSHGCVRLAEADAKALFAWASIGTIVQVS</sequence>
<dbReference type="GO" id="GO:0005576">
    <property type="term" value="C:extracellular region"/>
    <property type="evidence" value="ECO:0007669"/>
    <property type="project" value="TreeGrafter"/>
</dbReference>
<protein>
    <submittedName>
        <fullName evidence="9">L,D-transpeptidase</fullName>
    </submittedName>
</protein>
<name>A0A0K1ZG38_RALSL</name>
<dbReference type="PATRIC" id="fig|305.107.peg.3578"/>
<dbReference type="Proteomes" id="UP000262427">
    <property type="component" value="Chromosome CM"/>
</dbReference>
<accession>A0A0K1ZG38</accession>
<evidence type="ECO:0000256" key="1">
    <source>
        <dbReference type="ARBA" id="ARBA00004752"/>
    </source>
</evidence>
<reference evidence="10" key="1">
    <citation type="submission" date="2015-10" db="EMBL/GenBank/DDBJ databases">
        <authorList>
            <person name="Gilbert D.G."/>
        </authorList>
    </citation>
    <scope>NUCLEOTIDE SEQUENCE</scope>
    <source>
        <strain evidence="10">Phyl III-seqv23</strain>
    </source>
</reference>
<keyword evidence="3" id="KW-0808">Transferase</keyword>
<keyword evidence="6 7" id="KW-0961">Cell wall biogenesis/degradation</keyword>
<evidence type="ECO:0000256" key="7">
    <source>
        <dbReference type="PROSITE-ProRule" id="PRU01373"/>
    </source>
</evidence>
<dbReference type="EMBL" id="LN899821">
    <property type="protein sequence ID" value="CUV19788.1"/>
    <property type="molecule type" value="Genomic_DNA"/>
</dbReference>
<dbReference type="InterPro" id="IPR050979">
    <property type="entry name" value="LD-transpeptidase"/>
</dbReference>
<evidence type="ECO:0000256" key="5">
    <source>
        <dbReference type="ARBA" id="ARBA00022984"/>
    </source>
</evidence>
<dbReference type="Pfam" id="PF03734">
    <property type="entry name" value="YkuD"/>
    <property type="match status" value="1"/>
</dbReference>
<organism evidence="10">
    <name type="scientific">Ralstonia solanacearum</name>
    <name type="common">Pseudomonas solanacearum</name>
    <dbReference type="NCBI Taxonomy" id="305"/>
    <lineage>
        <taxon>Bacteria</taxon>
        <taxon>Pseudomonadati</taxon>
        <taxon>Pseudomonadota</taxon>
        <taxon>Betaproteobacteria</taxon>
        <taxon>Burkholderiales</taxon>
        <taxon>Burkholderiaceae</taxon>
        <taxon>Ralstonia</taxon>
        <taxon>Ralstonia solanacearum species complex</taxon>
    </lineage>
</organism>
<dbReference type="PANTHER" id="PTHR30582">
    <property type="entry name" value="L,D-TRANSPEPTIDASE"/>
    <property type="match status" value="1"/>
</dbReference>
<dbReference type="PROSITE" id="PS52029">
    <property type="entry name" value="LD_TPASE"/>
    <property type="match status" value="1"/>
</dbReference>
<dbReference type="Gene3D" id="2.40.440.10">
    <property type="entry name" value="L,D-transpeptidase catalytic domain-like"/>
    <property type="match status" value="1"/>
</dbReference>
<dbReference type="UniPathway" id="UPA00219"/>
<comment type="pathway">
    <text evidence="1 7">Cell wall biogenesis; peptidoglycan biosynthesis.</text>
</comment>
<evidence type="ECO:0000256" key="4">
    <source>
        <dbReference type="ARBA" id="ARBA00022960"/>
    </source>
</evidence>
<evidence type="ECO:0000256" key="3">
    <source>
        <dbReference type="ARBA" id="ARBA00022679"/>
    </source>
</evidence>
<dbReference type="GO" id="GO:0008360">
    <property type="term" value="P:regulation of cell shape"/>
    <property type="evidence" value="ECO:0007669"/>
    <property type="project" value="UniProtKB-UniRule"/>
</dbReference>
<comment type="similarity">
    <text evidence="2">Belongs to the YkuD family.</text>
</comment>
<dbReference type="GO" id="GO:0016740">
    <property type="term" value="F:transferase activity"/>
    <property type="evidence" value="ECO:0007669"/>
    <property type="project" value="UniProtKB-KW"/>
</dbReference>
<evidence type="ECO:0000313" key="9">
    <source>
        <dbReference type="EMBL" id="AYA47976.1"/>
    </source>
</evidence>
<evidence type="ECO:0000313" key="11">
    <source>
        <dbReference type="Proteomes" id="UP000262427"/>
    </source>
</evidence>
<proteinExistence type="inferred from homology"/>
<dbReference type="CDD" id="cd16913">
    <property type="entry name" value="YkuD_like"/>
    <property type="match status" value="1"/>
</dbReference>
<dbReference type="GO" id="GO:0071555">
    <property type="term" value="P:cell wall organization"/>
    <property type="evidence" value="ECO:0007669"/>
    <property type="project" value="UniProtKB-UniRule"/>
</dbReference>
<keyword evidence="4 7" id="KW-0133">Cell shape</keyword>
<dbReference type="SUPFAM" id="SSF141523">
    <property type="entry name" value="L,D-transpeptidase catalytic domain-like"/>
    <property type="match status" value="1"/>
</dbReference>
<dbReference type="EMBL" id="CP025741">
    <property type="protein sequence ID" value="AYA47976.1"/>
    <property type="molecule type" value="Genomic_DNA"/>
</dbReference>
<dbReference type="GO" id="GO:0018104">
    <property type="term" value="P:peptidoglycan-protein cross-linking"/>
    <property type="evidence" value="ECO:0007669"/>
    <property type="project" value="TreeGrafter"/>
</dbReference>
<evidence type="ECO:0000256" key="2">
    <source>
        <dbReference type="ARBA" id="ARBA00005992"/>
    </source>
</evidence>
<feature type="active site" description="Proton donor/acceptor" evidence="7">
    <location>
        <position position="92"/>
    </location>
</feature>
<dbReference type="InterPro" id="IPR005490">
    <property type="entry name" value="LD_TPept_cat_dom"/>
</dbReference>
<dbReference type="InterPro" id="IPR038063">
    <property type="entry name" value="Transpep_catalytic_dom"/>
</dbReference>
<feature type="domain" description="L,D-TPase catalytic" evidence="8">
    <location>
        <begin position="21"/>
        <end position="143"/>
    </location>
</feature>
<keyword evidence="5 7" id="KW-0573">Peptidoglycan synthesis</keyword>
<dbReference type="GO" id="GO:0071972">
    <property type="term" value="F:peptidoglycan L,D-transpeptidase activity"/>
    <property type="evidence" value="ECO:0007669"/>
    <property type="project" value="TreeGrafter"/>
</dbReference>
<feature type="active site" description="Nucleophile" evidence="7">
    <location>
        <position position="119"/>
    </location>
</feature>
<reference evidence="9" key="2">
    <citation type="submission" date="2018-01" db="EMBL/GenBank/DDBJ databases">
        <title>Ralstonia pseudosolanacearum P824 infects blueberry.</title>
        <authorList>
            <person name="Bocsanczy A.M."/>
            <person name="Norman D.J."/>
        </authorList>
    </citation>
    <scope>NUCLEOTIDE SEQUENCE</scope>
    <source>
        <strain evidence="9">P824</strain>
    </source>
</reference>
<dbReference type="PANTHER" id="PTHR30582:SF2">
    <property type="entry name" value="L,D-TRANSPEPTIDASE YCIB-RELATED"/>
    <property type="match status" value="1"/>
</dbReference>
<evidence type="ECO:0000313" key="10">
    <source>
        <dbReference type="EMBL" id="CUV19788.1"/>
    </source>
</evidence>